<name>A0A0K2UU20_LEPSM</name>
<proteinExistence type="predicted"/>
<dbReference type="EMBL" id="HACA01024189">
    <property type="protein sequence ID" value="CDW41550.1"/>
    <property type="molecule type" value="Transcribed_RNA"/>
</dbReference>
<reference evidence="1" key="1">
    <citation type="submission" date="2014-05" db="EMBL/GenBank/DDBJ databases">
        <authorList>
            <person name="Chronopoulou M."/>
        </authorList>
    </citation>
    <scope>NUCLEOTIDE SEQUENCE</scope>
    <source>
        <tissue evidence="1">Whole organism</tissue>
    </source>
</reference>
<evidence type="ECO:0000313" key="1">
    <source>
        <dbReference type="EMBL" id="CDW41550.1"/>
    </source>
</evidence>
<dbReference type="AlphaFoldDB" id="A0A0K2UU20"/>
<protein>
    <submittedName>
        <fullName evidence="1">Uncharacterized protein</fullName>
    </submittedName>
</protein>
<accession>A0A0K2UU20</accession>
<sequence>MFAMLHNCRSVLLPTKVIIDPIQLILTCYRFFSEINKYFLFLFN</sequence>
<organism evidence="1">
    <name type="scientific">Lepeophtheirus salmonis</name>
    <name type="common">Salmon louse</name>
    <name type="synonym">Caligus salmonis</name>
    <dbReference type="NCBI Taxonomy" id="72036"/>
    <lineage>
        <taxon>Eukaryota</taxon>
        <taxon>Metazoa</taxon>
        <taxon>Ecdysozoa</taxon>
        <taxon>Arthropoda</taxon>
        <taxon>Crustacea</taxon>
        <taxon>Multicrustacea</taxon>
        <taxon>Hexanauplia</taxon>
        <taxon>Copepoda</taxon>
        <taxon>Siphonostomatoida</taxon>
        <taxon>Caligidae</taxon>
        <taxon>Lepeophtheirus</taxon>
    </lineage>
</organism>